<proteinExistence type="inferred from homology"/>
<evidence type="ECO:0000256" key="13">
    <source>
        <dbReference type="ARBA" id="ARBA00023080"/>
    </source>
</evidence>
<evidence type="ECO:0000256" key="4">
    <source>
        <dbReference type="ARBA" id="ARBA00017632"/>
    </source>
</evidence>
<feature type="binding site" evidence="14 15">
    <location>
        <position position="59"/>
    </location>
    <ligand>
        <name>ATP</name>
        <dbReference type="ChEBI" id="CHEBI:30616"/>
    </ligand>
</feature>
<reference evidence="19 20" key="1">
    <citation type="submission" date="2018-02" db="EMBL/GenBank/DDBJ databases">
        <title>Genome sequencing of Solimonas sp. HR-BB.</title>
        <authorList>
            <person name="Lee Y."/>
            <person name="Jeon C.O."/>
        </authorList>
    </citation>
    <scope>NUCLEOTIDE SEQUENCE [LARGE SCALE GENOMIC DNA]</scope>
    <source>
        <strain evidence="19 20">HR-BB</strain>
    </source>
</reference>
<keyword evidence="7 14" id="KW-0808">Transferase</keyword>
<dbReference type="RefSeq" id="WP_104228586.1">
    <property type="nucleotide sequence ID" value="NZ_PSNW01000001.1"/>
</dbReference>
<dbReference type="GO" id="GO:0004550">
    <property type="term" value="F:nucleoside diphosphate kinase activity"/>
    <property type="evidence" value="ECO:0007669"/>
    <property type="project" value="UniProtKB-UniRule"/>
</dbReference>
<dbReference type="PANTHER" id="PTHR46161">
    <property type="entry name" value="NUCLEOSIDE DIPHOSPHATE KINASE"/>
    <property type="match status" value="1"/>
</dbReference>
<dbReference type="PANTHER" id="PTHR46161:SF3">
    <property type="entry name" value="NUCLEOSIDE DIPHOSPHATE KINASE DDB_G0292928-RELATED"/>
    <property type="match status" value="1"/>
</dbReference>
<keyword evidence="13 14" id="KW-0546">Nucleotide metabolism</keyword>
<dbReference type="OrthoDB" id="9801161at2"/>
<comment type="subcellular location">
    <subcellularLocation>
        <location evidence="1 14">Cytoplasm</location>
    </subcellularLocation>
</comment>
<evidence type="ECO:0000256" key="8">
    <source>
        <dbReference type="ARBA" id="ARBA00022723"/>
    </source>
</evidence>
<evidence type="ECO:0000256" key="16">
    <source>
        <dbReference type="RuleBase" id="RU004011"/>
    </source>
</evidence>
<dbReference type="PROSITE" id="PS00469">
    <property type="entry name" value="NDPK"/>
    <property type="match status" value="1"/>
</dbReference>
<feature type="binding site" evidence="14 15">
    <location>
        <position position="11"/>
    </location>
    <ligand>
        <name>ATP</name>
        <dbReference type="ChEBI" id="CHEBI:30616"/>
    </ligand>
</feature>
<dbReference type="GO" id="GO:0046872">
    <property type="term" value="F:metal ion binding"/>
    <property type="evidence" value="ECO:0007669"/>
    <property type="project" value="UniProtKB-KW"/>
</dbReference>
<evidence type="ECO:0000259" key="18">
    <source>
        <dbReference type="SMART" id="SM00562"/>
    </source>
</evidence>
<feature type="binding site" evidence="14 15">
    <location>
        <position position="87"/>
    </location>
    <ligand>
        <name>ATP</name>
        <dbReference type="ChEBI" id="CHEBI:30616"/>
    </ligand>
</feature>
<protein>
    <recommendedName>
        <fullName evidence="4 14">Nucleoside diphosphate kinase</fullName>
        <shortName evidence="14">NDK</shortName>
        <shortName evidence="14">NDP kinase</shortName>
        <ecNumber evidence="3 14">2.7.4.6</ecNumber>
    </recommendedName>
    <alternativeName>
        <fullName evidence="14">Nucleoside-2-P kinase</fullName>
    </alternativeName>
</protein>
<keyword evidence="9 14" id="KW-0547">Nucleotide-binding</keyword>
<dbReference type="PROSITE" id="PS51374">
    <property type="entry name" value="NDPK_LIKE"/>
    <property type="match status" value="1"/>
</dbReference>
<dbReference type="Gene3D" id="3.30.70.141">
    <property type="entry name" value="Nucleoside diphosphate kinase-like domain"/>
    <property type="match status" value="1"/>
</dbReference>
<comment type="catalytic activity">
    <reaction evidence="14">
        <text>a ribonucleoside 5'-diphosphate + ATP = a ribonucleoside 5'-triphosphate + ADP</text>
        <dbReference type="Rhea" id="RHEA:18113"/>
        <dbReference type="ChEBI" id="CHEBI:30616"/>
        <dbReference type="ChEBI" id="CHEBI:57930"/>
        <dbReference type="ChEBI" id="CHEBI:61557"/>
        <dbReference type="ChEBI" id="CHEBI:456216"/>
        <dbReference type="EC" id="2.7.4.6"/>
    </reaction>
</comment>
<evidence type="ECO:0000256" key="5">
    <source>
        <dbReference type="ARBA" id="ARBA00022490"/>
    </source>
</evidence>
<evidence type="ECO:0000256" key="1">
    <source>
        <dbReference type="ARBA" id="ARBA00004496"/>
    </source>
</evidence>
<evidence type="ECO:0000256" key="9">
    <source>
        <dbReference type="ARBA" id="ARBA00022741"/>
    </source>
</evidence>
<comment type="similarity">
    <text evidence="2 14 15 16">Belongs to the NDK family.</text>
</comment>
<name>A0A2S5TKU4_9GAMM</name>
<dbReference type="InterPro" id="IPR001564">
    <property type="entry name" value="Nucleoside_diP_kinase"/>
</dbReference>
<comment type="caution">
    <text evidence="19">The sequence shown here is derived from an EMBL/GenBank/DDBJ whole genome shotgun (WGS) entry which is preliminary data.</text>
</comment>
<dbReference type="GO" id="GO:0005524">
    <property type="term" value="F:ATP binding"/>
    <property type="evidence" value="ECO:0007669"/>
    <property type="project" value="UniProtKB-UniRule"/>
</dbReference>
<evidence type="ECO:0000256" key="7">
    <source>
        <dbReference type="ARBA" id="ARBA00022679"/>
    </source>
</evidence>
<keyword evidence="8 14" id="KW-0479">Metal-binding</keyword>
<dbReference type="GO" id="GO:0006241">
    <property type="term" value="P:CTP biosynthetic process"/>
    <property type="evidence" value="ECO:0007669"/>
    <property type="project" value="UniProtKB-UniRule"/>
</dbReference>
<evidence type="ECO:0000313" key="20">
    <source>
        <dbReference type="Proteomes" id="UP000238220"/>
    </source>
</evidence>
<dbReference type="AlphaFoldDB" id="A0A2S5TKU4"/>
<dbReference type="EC" id="2.7.4.6" evidence="3 14"/>
<comment type="function">
    <text evidence="14">Major role in the synthesis of nucleoside triphosphates other than ATP. The ATP gamma phosphate is transferred to the NDP beta phosphate via a ping-pong mechanism, using a phosphorylated active-site intermediate.</text>
</comment>
<keyword evidence="5 14" id="KW-0963">Cytoplasm</keyword>
<evidence type="ECO:0000256" key="3">
    <source>
        <dbReference type="ARBA" id="ARBA00012966"/>
    </source>
</evidence>
<dbReference type="SMART" id="SM00562">
    <property type="entry name" value="NDK"/>
    <property type="match status" value="1"/>
</dbReference>
<gene>
    <name evidence="14" type="primary">ndk</name>
    <name evidence="19" type="ORF">C3942_01630</name>
</gene>
<dbReference type="InterPro" id="IPR036850">
    <property type="entry name" value="NDK-like_dom_sf"/>
</dbReference>
<dbReference type="GO" id="GO:0006183">
    <property type="term" value="P:GTP biosynthetic process"/>
    <property type="evidence" value="ECO:0007669"/>
    <property type="project" value="UniProtKB-UniRule"/>
</dbReference>
<dbReference type="InterPro" id="IPR023005">
    <property type="entry name" value="Nucleoside_diP_kinase_AS"/>
</dbReference>
<dbReference type="FunFam" id="3.30.70.141:FF:000001">
    <property type="entry name" value="Nucleoside diphosphate kinase"/>
    <property type="match status" value="1"/>
</dbReference>
<feature type="binding site" evidence="14 15">
    <location>
        <position position="114"/>
    </location>
    <ligand>
        <name>ATP</name>
        <dbReference type="ChEBI" id="CHEBI:30616"/>
    </ligand>
</feature>
<evidence type="ECO:0000256" key="2">
    <source>
        <dbReference type="ARBA" id="ARBA00008142"/>
    </source>
</evidence>
<comment type="catalytic activity">
    <reaction evidence="14 17">
        <text>a 2'-deoxyribonucleoside 5'-diphosphate + ATP = a 2'-deoxyribonucleoside 5'-triphosphate + ADP</text>
        <dbReference type="Rhea" id="RHEA:44640"/>
        <dbReference type="ChEBI" id="CHEBI:30616"/>
        <dbReference type="ChEBI" id="CHEBI:61560"/>
        <dbReference type="ChEBI" id="CHEBI:73316"/>
        <dbReference type="ChEBI" id="CHEBI:456216"/>
        <dbReference type="EC" id="2.7.4.6"/>
    </reaction>
</comment>
<evidence type="ECO:0000256" key="11">
    <source>
        <dbReference type="ARBA" id="ARBA00022840"/>
    </source>
</evidence>
<evidence type="ECO:0000256" key="10">
    <source>
        <dbReference type="ARBA" id="ARBA00022777"/>
    </source>
</evidence>
<keyword evidence="6 14" id="KW-0597">Phosphoprotein</keyword>
<organism evidence="19 20">
    <name type="scientific">Solimonas fluminis</name>
    <dbReference type="NCBI Taxonomy" id="2086571"/>
    <lineage>
        <taxon>Bacteria</taxon>
        <taxon>Pseudomonadati</taxon>
        <taxon>Pseudomonadota</taxon>
        <taxon>Gammaproteobacteria</taxon>
        <taxon>Nevskiales</taxon>
        <taxon>Nevskiaceae</taxon>
        <taxon>Solimonas</taxon>
    </lineage>
</organism>
<keyword evidence="11 14" id="KW-0067">ATP-binding</keyword>
<feature type="binding site" evidence="14 15">
    <location>
        <position position="104"/>
    </location>
    <ligand>
        <name>ATP</name>
        <dbReference type="ChEBI" id="CHEBI:30616"/>
    </ligand>
</feature>
<dbReference type="EMBL" id="PSNW01000001">
    <property type="protein sequence ID" value="PPE75620.1"/>
    <property type="molecule type" value="Genomic_DNA"/>
</dbReference>
<feature type="binding site" evidence="14 15">
    <location>
        <position position="93"/>
    </location>
    <ligand>
        <name>ATP</name>
        <dbReference type="ChEBI" id="CHEBI:30616"/>
    </ligand>
</feature>
<sequence length="143" mass="15597">MAVERTLSIIKPDAVGKNHIGEIYSRFEKAGLKIVAARMKHLTPGEAEGFYAEHSARGFFKDLVSFMTSGPIVVSVLEGENAVLAHRDIMGATDPKKAAPGTIRADFASSIDENAVHGSDSLESAKREIAYFFRTTELCPRTR</sequence>
<comment type="cofactor">
    <cofactor evidence="14">
        <name>Mg(2+)</name>
        <dbReference type="ChEBI" id="CHEBI:18420"/>
    </cofactor>
</comment>
<dbReference type="SUPFAM" id="SSF54919">
    <property type="entry name" value="Nucleoside diphosphate kinase, NDK"/>
    <property type="match status" value="1"/>
</dbReference>
<accession>A0A2S5TKU4</accession>
<evidence type="ECO:0000256" key="17">
    <source>
        <dbReference type="RuleBase" id="RU004013"/>
    </source>
</evidence>
<dbReference type="PRINTS" id="PR01243">
    <property type="entry name" value="NUCDPKINASE"/>
</dbReference>
<dbReference type="Pfam" id="PF00334">
    <property type="entry name" value="NDK"/>
    <property type="match status" value="1"/>
</dbReference>
<dbReference type="Proteomes" id="UP000238220">
    <property type="component" value="Unassembled WGS sequence"/>
</dbReference>
<dbReference type="InterPro" id="IPR034907">
    <property type="entry name" value="NDK-like_dom"/>
</dbReference>
<feature type="domain" description="Nucleoside diphosphate kinase-like" evidence="18">
    <location>
        <begin position="3"/>
        <end position="140"/>
    </location>
</feature>
<keyword evidence="10 14" id="KW-0418">Kinase</keyword>
<comment type="subunit">
    <text evidence="14">Homotetramer.</text>
</comment>
<dbReference type="CDD" id="cd04413">
    <property type="entry name" value="NDPk_I"/>
    <property type="match status" value="1"/>
</dbReference>
<evidence type="ECO:0000256" key="12">
    <source>
        <dbReference type="ARBA" id="ARBA00022842"/>
    </source>
</evidence>
<evidence type="ECO:0000256" key="14">
    <source>
        <dbReference type="HAMAP-Rule" id="MF_00451"/>
    </source>
</evidence>
<dbReference type="NCBIfam" id="NF001908">
    <property type="entry name" value="PRK00668.1"/>
    <property type="match status" value="1"/>
</dbReference>
<feature type="active site" description="Pros-phosphohistidine intermediate" evidence="14 15">
    <location>
        <position position="117"/>
    </location>
</feature>
<evidence type="ECO:0000256" key="6">
    <source>
        <dbReference type="ARBA" id="ARBA00022553"/>
    </source>
</evidence>
<dbReference type="GO" id="GO:0005737">
    <property type="term" value="C:cytoplasm"/>
    <property type="evidence" value="ECO:0007669"/>
    <property type="project" value="UniProtKB-SubCell"/>
</dbReference>
<keyword evidence="20" id="KW-1185">Reference proteome</keyword>
<evidence type="ECO:0000256" key="15">
    <source>
        <dbReference type="PROSITE-ProRule" id="PRU00706"/>
    </source>
</evidence>
<dbReference type="HAMAP" id="MF_00451">
    <property type="entry name" value="NDP_kinase"/>
    <property type="match status" value="1"/>
</dbReference>
<dbReference type="GO" id="GO:0006228">
    <property type="term" value="P:UTP biosynthetic process"/>
    <property type="evidence" value="ECO:0007669"/>
    <property type="project" value="UniProtKB-UniRule"/>
</dbReference>
<evidence type="ECO:0000313" key="19">
    <source>
        <dbReference type="EMBL" id="PPE75620.1"/>
    </source>
</evidence>
<keyword evidence="12 14" id="KW-0460">Magnesium</keyword>